<keyword evidence="3" id="KW-1185">Reference proteome</keyword>
<gene>
    <name evidence="2" type="ORF">BSAL_34060</name>
</gene>
<feature type="region of interest" description="Disordered" evidence="1">
    <location>
        <begin position="868"/>
        <end position="924"/>
    </location>
</feature>
<dbReference type="Proteomes" id="UP000051952">
    <property type="component" value="Unassembled WGS sequence"/>
</dbReference>
<feature type="region of interest" description="Disordered" evidence="1">
    <location>
        <begin position="1"/>
        <end position="39"/>
    </location>
</feature>
<feature type="region of interest" description="Disordered" evidence="1">
    <location>
        <begin position="391"/>
        <end position="455"/>
    </location>
</feature>
<feature type="compositionally biased region" description="Low complexity" evidence="1">
    <location>
        <begin position="225"/>
        <end position="236"/>
    </location>
</feature>
<feature type="compositionally biased region" description="Polar residues" evidence="1">
    <location>
        <begin position="1"/>
        <end position="10"/>
    </location>
</feature>
<name>A0A0S4JR30_BODSA</name>
<feature type="compositionally biased region" description="Pro residues" evidence="1">
    <location>
        <begin position="445"/>
        <end position="455"/>
    </location>
</feature>
<feature type="compositionally biased region" description="Low complexity" evidence="1">
    <location>
        <begin position="523"/>
        <end position="544"/>
    </location>
</feature>
<evidence type="ECO:0000313" key="3">
    <source>
        <dbReference type="Proteomes" id="UP000051952"/>
    </source>
</evidence>
<feature type="region of interest" description="Disordered" evidence="1">
    <location>
        <begin position="753"/>
        <end position="844"/>
    </location>
</feature>
<feature type="compositionally biased region" description="Polar residues" evidence="1">
    <location>
        <begin position="753"/>
        <end position="774"/>
    </location>
</feature>
<dbReference type="EMBL" id="CYKH01001969">
    <property type="protein sequence ID" value="CUG91773.1"/>
    <property type="molecule type" value="Genomic_DNA"/>
</dbReference>
<reference evidence="3" key="1">
    <citation type="submission" date="2015-09" db="EMBL/GenBank/DDBJ databases">
        <authorList>
            <consortium name="Pathogen Informatics"/>
        </authorList>
    </citation>
    <scope>NUCLEOTIDE SEQUENCE [LARGE SCALE GENOMIC DNA]</scope>
    <source>
        <strain evidence="3">Lake Konstanz</strain>
    </source>
</reference>
<sequence>MMQKNFSTDVTFDADPVPSPFGNDENAPPGVGAASSQAASGSEGGILSIAVLPYADPKSHRFTDPTAVTSNNSNSELAKEKLAAYKAQATNVLARFAPQVAQAMAAAEIHYVITSRIAAEFAYANSPRGGAASGGGRPRIYRVRRNLEHLLWFRTLMSEKVPYGVVNPLPVTKEDAHSRDGVDQVVAFLSIFSSCADLKGDPLFWSLLTKPDDEFQELFLTLKPTTSTSSSGSSSSQHNNIGSTNDHNEQASTTPPSSTPFSARNFMGAIQKKLMSNAKKLVAPKYPSKALKPDKISDMLMETGVIDRALMSLDKVNSCVKTSYYFEDEKLKNASREKAWEDAAQKAFLLRDALEAERDDLLETANALRDLAFPSYWPWTRDSVMEELRPAAAPTASALDTKTPAKQQSSSAASQDALGDSTQAEAPSSPQPTGTPATPPSATTPWPPQISRPPPSQRLTHYLHLFFFPVVLAVDARQCDGGIAASSSPYSIDARYKNASETAIIICSIPRWTGDSTQAEAHSSPQPTGTPATPPSATTAWPPQISRPPPSQRLTHYLHRVANAAQEMGRLSLLIFGEEFAISINLVRMTINARTLSASAAHERIFSSEHQPRPKGRGLCDIQALLNKLVAEGTGHEELDAFDAMDDEVTAIHEETDEAVNSFERHHGDALRIMHQRLGRELKEMTVGQVVNWKGALLLLADLKTTLELDQFMDGEELPFTNAPVVHNPSPLQKRRFEAQQQVWGQQVTAFNQAQQDDETTNSCTATKSTNKSGFGTLLESRGQPKRRQALQYDDEGTNTGSASGGNPFDTEMEMTATTTTAESTGGSPKLGGSGVDATPKRENSLHGVLPDELLEVVNSQSKFLLERPSNRKAASMERPTEEAAFDDDDAKSAAKRGSWKKTKAKKSGWGGVAQEDEEDPFRF</sequence>
<dbReference type="AlphaFoldDB" id="A0A0S4JR30"/>
<feature type="compositionally biased region" description="Basic residues" evidence="1">
    <location>
        <begin position="894"/>
        <end position="907"/>
    </location>
</feature>
<feature type="region of interest" description="Disordered" evidence="1">
    <location>
        <begin position="515"/>
        <end position="549"/>
    </location>
</feature>
<feature type="region of interest" description="Disordered" evidence="1">
    <location>
        <begin position="225"/>
        <end position="262"/>
    </location>
</feature>
<proteinExistence type="predicted"/>
<feature type="compositionally biased region" description="Basic and acidic residues" evidence="1">
    <location>
        <begin position="868"/>
        <end position="882"/>
    </location>
</feature>
<feature type="compositionally biased region" description="Low complexity" evidence="1">
    <location>
        <begin position="405"/>
        <end position="417"/>
    </location>
</feature>
<feature type="compositionally biased region" description="Low complexity" evidence="1">
    <location>
        <begin position="814"/>
        <end position="828"/>
    </location>
</feature>
<organism evidence="2 3">
    <name type="scientific">Bodo saltans</name>
    <name type="common">Flagellated protozoan</name>
    <dbReference type="NCBI Taxonomy" id="75058"/>
    <lineage>
        <taxon>Eukaryota</taxon>
        <taxon>Discoba</taxon>
        <taxon>Euglenozoa</taxon>
        <taxon>Kinetoplastea</taxon>
        <taxon>Metakinetoplastina</taxon>
        <taxon>Eubodonida</taxon>
        <taxon>Bodonidae</taxon>
        <taxon>Bodo</taxon>
    </lineage>
</organism>
<accession>A0A0S4JR30</accession>
<feature type="compositionally biased region" description="Acidic residues" evidence="1">
    <location>
        <begin position="915"/>
        <end position="924"/>
    </location>
</feature>
<protein>
    <recommendedName>
        <fullName evidence="4">PX domain-containing protein</fullName>
    </recommendedName>
</protein>
<evidence type="ECO:0000313" key="2">
    <source>
        <dbReference type="EMBL" id="CUG91773.1"/>
    </source>
</evidence>
<evidence type="ECO:0000256" key="1">
    <source>
        <dbReference type="SAM" id="MobiDB-lite"/>
    </source>
</evidence>
<evidence type="ECO:0008006" key="4">
    <source>
        <dbReference type="Google" id="ProtNLM"/>
    </source>
</evidence>
<dbReference type="VEuPathDB" id="TriTrypDB:BSAL_34060"/>
<feature type="compositionally biased region" description="Low complexity" evidence="1">
    <location>
        <begin position="426"/>
        <end position="444"/>
    </location>
</feature>